<gene>
    <name evidence="6" type="ORF">J057_00709</name>
</gene>
<dbReference type="GO" id="GO:0016020">
    <property type="term" value="C:membrane"/>
    <property type="evidence" value="ECO:0007669"/>
    <property type="project" value="UniProtKB-SubCell"/>
</dbReference>
<comment type="subcellular location">
    <subcellularLocation>
        <location evidence="1">Membrane</location>
        <topology evidence="1">Multi-pass membrane protein</topology>
    </subcellularLocation>
</comment>
<keyword evidence="4 5" id="KW-0472">Membrane</keyword>
<evidence type="ECO:0000256" key="4">
    <source>
        <dbReference type="ARBA" id="ARBA00023136"/>
    </source>
</evidence>
<keyword evidence="2 5" id="KW-0812">Transmembrane</keyword>
<dbReference type="Pfam" id="PF04610">
    <property type="entry name" value="TrbL"/>
    <property type="match status" value="1"/>
</dbReference>
<feature type="transmembrane region" description="Helical" evidence="5">
    <location>
        <begin position="56"/>
        <end position="74"/>
    </location>
</feature>
<dbReference type="GO" id="GO:0030255">
    <property type="term" value="P:protein secretion by the type IV secretion system"/>
    <property type="evidence" value="ECO:0007669"/>
    <property type="project" value="InterPro"/>
</dbReference>
<reference evidence="6 7" key="1">
    <citation type="journal article" date="2013" name="Genome Announc.">
        <title>Genome Sequence of the Polycyclic Aromatic Hydrocarbon-Degrading Bacterium Strain Marinobacter nanhaiticus D15-8WT.</title>
        <authorList>
            <person name="Cui Z."/>
            <person name="Gao W."/>
            <person name="Li Q."/>
            <person name="Xu G."/>
            <person name="Zheng L."/>
        </authorList>
    </citation>
    <scope>NUCLEOTIDE SEQUENCE [LARGE SCALE GENOMIC DNA]</scope>
    <source>
        <strain evidence="6 7">D15-8W</strain>
    </source>
</reference>
<evidence type="ECO:0000256" key="1">
    <source>
        <dbReference type="ARBA" id="ARBA00004141"/>
    </source>
</evidence>
<dbReference type="Proteomes" id="UP000013165">
    <property type="component" value="Unassembled WGS sequence"/>
</dbReference>
<keyword evidence="7" id="KW-1185">Reference proteome</keyword>
<organism evidence="6 7">
    <name type="scientific">Marinobacter nanhaiticus D15-8W</name>
    <dbReference type="NCBI Taxonomy" id="626887"/>
    <lineage>
        <taxon>Bacteria</taxon>
        <taxon>Pseudomonadati</taxon>
        <taxon>Pseudomonadota</taxon>
        <taxon>Gammaproteobacteria</taxon>
        <taxon>Pseudomonadales</taxon>
        <taxon>Marinobacteraceae</taxon>
        <taxon>Marinobacter</taxon>
    </lineage>
</organism>
<dbReference type="InterPro" id="IPR007688">
    <property type="entry name" value="Conjugal_tfr_TrbL/VirB6"/>
</dbReference>
<protein>
    <recommendedName>
        <fullName evidence="8">TrbL/VirB6 plasmid conjugal transfer protein</fullName>
    </recommendedName>
</protein>
<dbReference type="HOGENOM" id="CLU_717401_0_0_6"/>
<name>N6X020_9GAMM</name>
<evidence type="ECO:0000313" key="7">
    <source>
        <dbReference type="Proteomes" id="UP000013165"/>
    </source>
</evidence>
<comment type="caution">
    <text evidence="6">The sequence shown here is derived from an EMBL/GenBank/DDBJ whole genome shotgun (WGS) entry which is preliminary data.</text>
</comment>
<feature type="transmembrane region" description="Helical" evidence="5">
    <location>
        <begin position="213"/>
        <end position="234"/>
    </location>
</feature>
<dbReference type="STRING" id="626887.J057_00709"/>
<sequence length="372" mass="40274">MIFTLVGLLVVACLAAGFVFGRGSVRGATVAQEAPATEGADLSEMKVKKPKRLRRFFYWGGVFFVVAAIPLLMVDPAHATLSEAMRDSFSNELRNFVVGIMADSTNAVNQWSWMLFLFLAFLLVVREVVVFIANGFTVVSHAEAVIFFFATLAIMGGYSEFTDAIWGVGVGLGNGYQSALVGNTDNFFLSQWVSKSMSAVSLEDISIFDSIKLAIYFVLWHLIAMFLDVVTWIAGVWAHFGYALAKVIGMVFIPFLLLPSTRPLFDGWFKFLVGFVVLLIMLKATLVIAAISVKSILGTLGVTWTTEYGEPVGVVEVAKENFYLLADSSLMLFVAALFVLSSFAFAAALASGAGSPSGALGNLAKKAIHKLK</sequence>
<dbReference type="PATRIC" id="fig|626887.3.peg.132"/>
<evidence type="ECO:0000256" key="2">
    <source>
        <dbReference type="ARBA" id="ARBA00022692"/>
    </source>
</evidence>
<feature type="transmembrane region" description="Helical" evidence="5">
    <location>
        <begin position="138"/>
        <end position="158"/>
    </location>
</feature>
<dbReference type="RefSeq" id="WP_004578793.1">
    <property type="nucleotide sequence ID" value="NZ_AP028879.1"/>
</dbReference>
<proteinExistence type="predicted"/>
<evidence type="ECO:0008006" key="8">
    <source>
        <dbReference type="Google" id="ProtNLM"/>
    </source>
</evidence>
<dbReference type="OrthoDB" id="6630883at2"/>
<feature type="transmembrane region" description="Helical" evidence="5">
    <location>
        <begin position="330"/>
        <end position="350"/>
    </location>
</feature>
<feature type="transmembrane region" description="Helical" evidence="5">
    <location>
        <begin position="271"/>
        <end position="293"/>
    </location>
</feature>
<feature type="transmembrane region" description="Helical" evidence="5">
    <location>
        <begin position="111"/>
        <end position="132"/>
    </location>
</feature>
<dbReference type="EMBL" id="APLQ01000005">
    <property type="protein sequence ID" value="ENO17141.1"/>
    <property type="molecule type" value="Genomic_DNA"/>
</dbReference>
<feature type="transmembrane region" description="Helical" evidence="5">
    <location>
        <begin position="240"/>
        <end position="259"/>
    </location>
</feature>
<evidence type="ECO:0000256" key="3">
    <source>
        <dbReference type="ARBA" id="ARBA00022989"/>
    </source>
</evidence>
<evidence type="ECO:0000313" key="6">
    <source>
        <dbReference type="EMBL" id="ENO17141.1"/>
    </source>
</evidence>
<evidence type="ECO:0000256" key="5">
    <source>
        <dbReference type="SAM" id="Phobius"/>
    </source>
</evidence>
<accession>N6X020</accession>
<dbReference type="AlphaFoldDB" id="N6X020"/>
<keyword evidence="3 5" id="KW-1133">Transmembrane helix</keyword>